<dbReference type="GO" id="GO:0004553">
    <property type="term" value="F:hydrolase activity, hydrolyzing O-glycosyl compounds"/>
    <property type="evidence" value="ECO:0007669"/>
    <property type="project" value="InterPro"/>
</dbReference>
<dbReference type="InterPro" id="IPR005300">
    <property type="entry name" value="MltA_B"/>
</dbReference>
<evidence type="ECO:0000313" key="3">
    <source>
        <dbReference type="Proteomes" id="UP000003781"/>
    </source>
</evidence>
<sequence length="161" mass="18584">MNNIITAFSLGLGLVVYPAQMMMAQELPLRQINPTEINIVWSEDEQLWGTTENPGDKWSLIRAISYSLRYLDTPKAAEVYNNYPIPGVTRDRVRRSLSRFKELLKIAKTPEALQAAIEKEFTLYQSVGHDNQGTVHFTGYFEPVYTASRQRTSEYRYPLYL</sequence>
<dbReference type="AlphaFoldDB" id="A3IZZ6"/>
<dbReference type="PANTHER" id="PTHR30124">
    <property type="entry name" value="MEMBRANE-BOUND LYTIC MUREIN TRANSGLYCOSYLASE A"/>
    <property type="match status" value="1"/>
</dbReference>
<protein>
    <submittedName>
        <fullName evidence="2">Membrane-bound lytic transglycosylase A</fullName>
    </submittedName>
</protein>
<dbReference type="eggNOG" id="COG2821">
    <property type="taxonomic scope" value="Bacteria"/>
</dbReference>
<dbReference type="SUPFAM" id="SSF50685">
    <property type="entry name" value="Barwin-like endoglucanases"/>
    <property type="match status" value="1"/>
</dbReference>
<reference evidence="2 3" key="1">
    <citation type="submission" date="2007-03" db="EMBL/GenBank/DDBJ databases">
        <authorList>
            <person name="Stal L."/>
            <person name="Ferriera S."/>
            <person name="Johnson J."/>
            <person name="Kravitz S."/>
            <person name="Beeson K."/>
            <person name="Sutton G."/>
            <person name="Rogers Y.-H."/>
            <person name="Friedman R."/>
            <person name="Frazier M."/>
            <person name="Venter J.C."/>
        </authorList>
    </citation>
    <scope>NUCLEOTIDE SEQUENCE [LARGE SCALE GENOMIC DNA]</scope>
    <source>
        <strain evidence="2 3">CCY0110</strain>
    </source>
</reference>
<proteinExistence type="predicted"/>
<dbReference type="RefSeq" id="WP_008278961.1">
    <property type="nucleotide sequence ID" value="NZ_AAXW01000135.1"/>
</dbReference>
<dbReference type="EMBL" id="AAXW01000135">
    <property type="protein sequence ID" value="EAZ87953.1"/>
    <property type="molecule type" value="Genomic_DNA"/>
</dbReference>
<name>A3IZZ6_9CHRO</name>
<gene>
    <name evidence="2" type="ORF">CY0110_07069</name>
</gene>
<dbReference type="InterPro" id="IPR026044">
    <property type="entry name" value="MltA"/>
</dbReference>
<dbReference type="Pfam" id="PF03562">
    <property type="entry name" value="MltA"/>
    <property type="match status" value="1"/>
</dbReference>
<dbReference type="Proteomes" id="UP000003781">
    <property type="component" value="Unassembled WGS sequence"/>
</dbReference>
<evidence type="ECO:0000259" key="1">
    <source>
        <dbReference type="Pfam" id="PF03562"/>
    </source>
</evidence>
<dbReference type="GO" id="GO:0008933">
    <property type="term" value="F:peptidoglycan lytic transglycosylase activity"/>
    <property type="evidence" value="ECO:0007669"/>
    <property type="project" value="TreeGrafter"/>
</dbReference>
<keyword evidence="3" id="KW-1185">Reference proteome</keyword>
<dbReference type="Gene3D" id="2.40.40.10">
    <property type="entry name" value="RlpA-like domain"/>
    <property type="match status" value="1"/>
</dbReference>
<comment type="caution">
    <text evidence="2">The sequence shown here is derived from an EMBL/GenBank/DDBJ whole genome shotgun (WGS) entry which is preliminary data.</text>
</comment>
<feature type="domain" description="Lytic transglycosylase MltA" evidence="1">
    <location>
        <begin position="136"/>
        <end position="160"/>
    </location>
</feature>
<dbReference type="PANTHER" id="PTHR30124:SF0">
    <property type="entry name" value="MEMBRANE-BOUND LYTIC MUREIN TRANSGLYCOSYLASE A"/>
    <property type="match status" value="1"/>
</dbReference>
<evidence type="ECO:0000313" key="2">
    <source>
        <dbReference type="EMBL" id="EAZ87953.1"/>
    </source>
</evidence>
<dbReference type="InterPro" id="IPR036908">
    <property type="entry name" value="RlpA-like_sf"/>
</dbReference>
<feature type="non-terminal residue" evidence="2">
    <location>
        <position position="161"/>
    </location>
</feature>
<accession>A3IZZ6</accession>
<organism evidence="2 3">
    <name type="scientific">Crocosphaera chwakensis CCY0110</name>
    <dbReference type="NCBI Taxonomy" id="391612"/>
    <lineage>
        <taxon>Bacteria</taxon>
        <taxon>Bacillati</taxon>
        <taxon>Cyanobacteriota</taxon>
        <taxon>Cyanophyceae</taxon>
        <taxon>Oscillatoriophycideae</taxon>
        <taxon>Chroococcales</taxon>
        <taxon>Aphanothecaceae</taxon>
        <taxon>Crocosphaera</taxon>
        <taxon>Crocosphaera chwakensis</taxon>
    </lineage>
</organism>
<dbReference type="GO" id="GO:0009253">
    <property type="term" value="P:peptidoglycan catabolic process"/>
    <property type="evidence" value="ECO:0007669"/>
    <property type="project" value="TreeGrafter"/>
</dbReference>